<evidence type="ECO:0000256" key="4">
    <source>
        <dbReference type="ARBA" id="ARBA00023136"/>
    </source>
</evidence>
<evidence type="ECO:0000313" key="9">
    <source>
        <dbReference type="Proteomes" id="UP000078541"/>
    </source>
</evidence>
<proteinExistence type="predicted"/>
<dbReference type="GO" id="GO:0043069">
    <property type="term" value="P:negative regulation of programmed cell death"/>
    <property type="evidence" value="ECO:0007669"/>
    <property type="project" value="TreeGrafter"/>
</dbReference>
<name>A0A151JXG2_9HYME</name>
<dbReference type="AlphaFoldDB" id="A0A151JXG2"/>
<dbReference type="OrthoDB" id="5967337at2759"/>
<reference evidence="8 9" key="1">
    <citation type="submission" date="2016-03" db="EMBL/GenBank/DDBJ databases">
        <title>Trachymyrmex septentrionalis WGS genome.</title>
        <authorList>
            <person name="Nygaard S."/>
            <person name="Hu H."/>
            <person name="Boomsma J."/>
            <person name="Zhang G."/>
        </authorList>
    </citation>
    <scope>NUCLEOTIDE SEQUENCE [LARGE SCALE GENOMIC DNA]</scope>
    <source>
        <strain evidence="8">Tsep2-gDNA-1</strain>
        <tissue evidence="8">Whole body</tissue>
    </source>
</reference>
<dbReference type="Pfam" id="PF25992">
    <property type="entry name" value="Ig_TM7SF3_N"/>
    <property type="match status" value="1"/>
</dbReference>
<accession>A0A151JXG2</accession>
<evidence type="ECO:0000256" key="1">
    <source>
        <dbReference type="ARBA" id="ARBA00004141"/>
    </source>
</evidence>
<feature type="signal peptide" evidence="6">
    <location>
        <begin position="1"/>
        <end position="25"/>
    </location>
</feature>
<dbReference type="STRING" id="34720.A0A151JXG2"/>
<evidence type="ECO:0000256" key="6">
    <source>
        <dbReference type="SAM" id="SignalP"/>
    </source>
</evidence>
<evidence type="ECO:0000256" key="3">
    <source>
        <dbReference type="ARBA" id="ARBA00022989"/>
    </source>
</evidence>
<evidence type="ECO:0000259" key="7">
    <source>
        <dbReference type="Pfam" id="PF13886"/>
    </source>
</evidence>
<feature type="transmembrane region" description="Helical" evidence="5">
    <location>
        <begin position="325"/>
        <end position="344"/>
    </location>
</feature>
<dbReference type="PANTHER" id="PTHR15937:SF3">
    <property type="entry name" value="TRANSMEMBRANE 7 SUPERFAMILY MEMBER 3"/>
    <property type="match status" value="1"/>
</dbReference>
<feature type="transmembrane region" description="Helical" evidence="5">
    <location>
        <begin position="350"/>
        <end position="372"/>
    </location>
</feature>
<dbReference type="PANTHER" id="PTHR15937">
    <property type="entry name" value="TRANSMEMBRANE 7 SUPERFAMILY MEMBER 3"/>
    <property type="match status" value="1"/>
</dbReference>
<evidence type="ECO:0000256" key="2">
    <source>
        <dbReference type="ARBA" id="ARBA00022692"/>
    </source>
</evidence>
<keyword evidence="6" id="KW-0732">Signal</keyword>
<dbReference type="GO" id="GO:0005886">
    <property type="term" value="C:plasma membrane"/>
    <property type="evidence" value="ECO:0007669"/>
    <property type="project" value="TreeGrafter"/>
</dbReference>
<feature type="transmembrane region" description="Helical" evidence="5">
    <location>
        <begin position="297"/>
        <end position="318"/>
    </location>
</feature>
<keyword evidence="4 5" id="KW-0472">Membrane</keyword>
<organism evidence="8 9">
    <name type="scientific">Trachymyrmex septentrionalis</name>
    <dbReference type="NCBI Taxonomy" id="34720"/>
    <lineage>
        <taxon>Eukaryota</taxon>
        <taxon>Metazoa</taxon>
        <taxon>Ecdysozoa</taxon>
        <taxon>Arthropoda</taxon>
        <taxon>Hexapoda</taxon>
        <taxon>Insecta</taxon>
        <taxon>Pterygota</taxon>
        <taxon>Neoptera</taxon>
        <taxon>Endopterygota</taxon>
        <taxon>Hymenoptera</taxon>
        <taxon>Apocrita</taxon>
        <taxon>Aculeata</taxon>
        <taxon>Formicoidea</taxon>
        <taxon>Formicidae</taxon>
        <taxon>Myrmicinae</taxon>
        <taxon>Trachymyrmex</taxon>
    </lineage>
</organism>
<keyword evidence="3 5" id="KW-1133">Transmembrane helix</keyword>
<feature type="domain" description="TM7S3/TM198-like" evidence="7">
    <location>
        <begin position="303"/>
        <end position="501"/>
    </location>
</feature>
<dbReference type="InterPro" id="IPR042502">
    <property type="entry name" value="TM7SF3"/>
</dbReference>
<gene>
    <name evidence="8" type="ORF">ALC56_05795</name>
</gene>
<evidence type="ECO:0000256" key="5">
    <source>
        <dbReference type="SAM" id="Phobius"/>
    </source>
</evidence>
<comment type="subcellular location">
    <subcellularLocation>
        <location evidence="1">Membrane</location>
        <topology evidence="1">Multi-pass membrane protein</topology>
    </subcellularLocation>
</comment>
<keyword evidence="2 5" id="KW-0812">Transmembrane</keyword>
<feature type="chain" id="PRO_5007583019" evidence="6">
    <location>
        <begin position="26"/>
        <end position="555"/>
    </location>
</feature>
<dbReference type="Proteomes" id="UP000078541">
    <property type="component" value="Unassembled WGS sequence"/>
</dbReference>
<dbReference type="KEGG" id="tsep:108748132"/>
<keyword evidence="9" id="KW-1185">Reference proteome</keyword>
<dbReference type="Pfam" id="PF13886">
    <property type="entry name" value="TM7S3_TM198"/>
    <property type="match status" value="1"/>
</dbReference>
<sequence length="555" mass="62625">MCADMNRAVIFLLVLSLFFSNGTMTLENTATESDSVGITVSLLNHRENDAFKQRINLAPFNRLNITVRDVPSDIWFIVLQIHTFQYNATLSYDKALLDKMSNRSLFGSNIGLYFKTYDITAPIQVFLKHKNLYNLDALLVIVTYGRNAPVPGGCNMEFDIKVSPYQKLYTENGMILVDTQPASILFSNGSSISCEKSPVQHKMYRLYLPRQDFTSDTYFDAITRMLTVQDIVQNGDEIPAGTLTSSMRRIYSAYTGTGSVYATVAIYENYSSAYIPIFTYACSPLLYPESCKVLNDAFAHIICALVLIIGCLSTIIGYKYPSIDRSLPSCMMGGILGYTIALSIGDYSIAINVLIGSIFAILAATISALLSACRSLRNISLGFLCACITYLYAPAWMFYVLEHNWLFWLMFISLILATTTLLMTISYVAEIIARAIFGSYFVIVAIDYYTGSNLKYIIITIIRRITIPGFNLAFVYPPFQGADVTLIIVWSVLIAVRFIIQSYASLCCQTKFKTELKHDTETVSLLYDHHDDYSAERRTRRSRNRPRYYKSYIIL</sequence>
<dbReference type="EMBL" id="KQ981567">
    <property type="protein sequence ID" value="KYN39808.1"/>
    <property type="molecule type" value="Genomic_DNA"/>
</dbReference>
<dbReference type="InterPro" id="IPR025256">
    <property type="entry name" value="TM7S3/TM198-like_dom"/>
</dbReference>
<feature type="transmembrane region" description="Helical" evidence="5">
    <location>
        <begin position="405"/>
        <end position="424"/>
    </location>
</feature>
<feature type="transmembrane region" description="Helical" evidence="5">
    <location>
        <begin position="379"/>
        <end position="399"/>
    </location>
</feature>
<evidence type="ECO:0000313" key="8">
    <source>
        <dbReference type="EMBL" id="KYN39808.1"/>
    </source>
</evidence>
<protein>
    <submittedName>
        <fullName evidence="8">Transmembrane 7 superfamily member 3</fullName>
    </submittedName>
</protein>